<dbReference type="Pfam" id="PF25023">
    <property type="entry name" value="TEN_YD-shell"/>
    <property type="match status" value="1"/>
</dbReference>
<proteinExistence type="predicted"/>
<comment type="caution">
    <text evidence="4">The sequence shown here is derived from an EMBL/GenBank/DDBJ whole genome shotgun (WGS) entry which is preliminary data.</text>
</comment>
<dbReference type="EMBL" id="PXZM01000007">
    <property type="protein sequence ID" value="PSJ98528.1"/>
    <property type="molecule type" value="Genomic_DNA"/>
</dbReference>
<dbReference type="Gene3D" id="2.180.10.10">
    <property type="entry name" value="RHS repeat-associated core"/>
    <property type="match status" value="1"/>
</dbReference>
<evidence type="ECO:0000256" key="2">
    <source>
        <dbReference type="SAM" id="SignalP"/>
    </source>
</evidence>
<keyword evidence="2" id="KW-0732">Signal</keyword>
<dbReference type="Pfam" id="PF05593">
    <property type="entry name" value="RHS_repeat"/>
    <property type="match status" value="1"/>
</dbReference>
<accession>A0A2P7VH19</accession>
<dbReference type="Proteomes" id="UP000240419">
    <property type="component" value="Unassembled WGS sequence"/>
</dbReference>
<dbReference type="InterPro" id="IPR031325">
    <property type="entry name" value="RHS_repeat"/>
</dbReference>
<gene>
    <name evidence="4" type="ORF">C7R93_06185</name>
</gene>
<organism evidence="4 5">
    <name type="scientific">Brevibacillus fortis</name>
    <dbReference type="NCBI Taxonomy" id="2126352"/>
    <lineage>
        <taxon>Bacteria</taxon>
        <taxon>Bacillati</taxon>
        <taxon>Bacillota</taxon>
        <taxon>Bacilli</taxon>
        <taxon>Bacillales</taxon>
        <taxon>Paenibacillaceae</taxon>
        <taxon>Brevibacillus</taxon>
    </lineage>
</organism>
<dbReference type="InterPro" id="IPR056823">
    <property type="entry name" value="TEN-like_YD-shell"/>
</dbReference>
<keyword evidence="1" id="KW-0677">Repeat</keyword>
<dbReference type="NCBIfam" id="TIGR01643">
    <property type="entry name" value="YD_repeat_2x"/>
    <property type="match status" value="1"/>
</dbReference>
<evidence type="ECO:0000313" key="5">
    <source>
        <dbReference type="Proteomes" id="UP000240419"/>
    </source>
</evidence>
<protein>
    <recommendedName>
        <fullName evidence="3">Teneurin-like YD-shell domain-containing protein</fullName>
    </recommendedName>
</protein>
<dbReference type="NCBIfam" id="TIGR03696">
    <property type="entry name" value="Rhs_assc_core"/>
    <property type="match status" value="1"/>
</dbReference>
<keyword evidence="5" id="KW-1185">Reference proteome</keyword>
<evidence type="ECO:0000256" key="1">
    <source>
        <dbReference type="ARBA" id="ARBA00022737"/>
    </source>
</evidence>
<feature type="signal peptide" evidence="2">
    <location>
        <begin position="1"/>
        <end position="27"/>
    </location>
</feature>
<reference evidence="4 5" key="1">
    <citation type="submission" date="2018-03" db="EMBL/GenBank/DDBJ databases">
        <title>Brevisbacillus phylogenomics.</title>
        <authorList>
            <person name="Dunlap C."/>
        </authorList>
    </citation>
    <scope>NUCLEOTIDE SEQUENCE [LARGE SCALE GENOMIC DNA]</scope>
    <source>
        <strain evidence="4 5">NRRL NRS-1210</strain>
    </source>
</reference>
<dbReference type="PANTHER" id="PTHR32305">
    <property type="match status" value="1"/>
</dbReference>
<evidence type="ECO:0000313" key="4">
    <source>
        <dbReference type="EMBL" id="PSJ98528.1"/>
    </source>
</evidence>
<dbReference type="InterPro" id="IPR006530">
    <property type="entry name" value="YD"/>
</dbReference>
<dbReference type="OrthoDB" id="41445at2"/>
<evidence type="ECO:0000259" key="3">
    <source>
        <dbReference type="Pfam" id="PF25023"/>
    </source>
</evidence>
<name>A0A2P7VH19_9BACL</name>
<sequence>MRIKQWLRKNINIVLAISLLSPGIAYATANEQPEGTESSVASKQDGTTKKWLSTYLTEKEMNEERGPEDKPQYTKDKVHSENWDSLNANDVWEAYQISTREMLQIAAYFYPQFDKFLSHNEQVEKYQWTDEIVVKKISDIPKMKVEKIAALLPAIQIFYERSNTVNQNQPIPQQRSALTSSGVAASIPDAMYDTEGLTYKYQRTNTDNPVDELYRAANVKEVDLQLEGKHGMDLTLERTYSSLDAMTRSIYYSSAGTNKTTFLKSGIDSMPSGWSFNFPRFQVVSKSNTSCSYFADFSRYSCGERGDGNRYLFTLEDGTVLESKSVQGDWVNTPYKGATMSGYRSSTGEFKDKHVVTLVIDGNNYEFGEEVGDSYITYLVKKTNRYGDVVRYRIPEDMKKPIEITDSVGRYIEIERSALQTHLKVYQDSSEKTLLKHLQYEWGINTNKDRVLEHSTSGTESKVIAEYIYHDANLYGKTEFNLKPNYTFPAPNGLINFDDGGIESTSYTTTDKNVKATVNYKLLKQVNYPVEGLSMTYTYSLYQPDAPGMLDRGVVRVYHDKEMLTYTSYQPVTAVNFRFAKTPHPDQPTTEWYSYTKYYPEANKEIWKSPKSEAVRLATQPINRDGSRVVTGTVQEGLPNEEKTFVVNKDRNFLLQSVKQYIGSGSDTDTIRGELKLTEDDKTYSYYPVSYTSYLYNDRETKPTHVYSFPGRPASITADQDVYTYLLAPDTKKLSKVKVRIPRYAQTTEYDYNDFGDVIKEIDTKGNVTHTEYYFPWASSSWRMPSNVKKTAAGNPNHYHQESYTYGSNLLLATEKIIDSYPDGTSTKVEQVDRTYTYDTNKLLKTVTETSTGTDAKTVTQNITSYDAMGLYPTEINLQVETAPGQMRTISHVFGYDTLGRPTSRTYPDNTVVQFEYDVIGRKTKELVTSKEQTRATTYTYDDSSRKVTMKLRDGTQMFSHFTPYGEVEYKGQIGTNGEVRPLLYNTYTLNGNHLLSSAPYADNNRATTFAYNEDGSVWKKQDPIGTTVYLYANTKNDGTNNVAANTQVTIQPNGLQTTQYHDRQGHLEREVKRTGDGTQSLTTYLARNDFDQVIRKSVKDHTGMSRAWDYRFTNNGDLVYLLDPEQNKYQYEYDTLGNLVTVTENQVLTTKNHYNALSWKISEQDVPSGATESYTYNSNGTTKGFKDKAGNSHTYLYTPFNEVTKQFTENAAGAFTNLETKEYVPNTSLIQKETNSNGADANSSASNYREVSYTYDPFQRLKSQTVFGRVYQLGYTDWDDLMDTFTYPDTTKVTYSYDSSDRLQEVSSPLTGKIKYDYQMKTSGESYQVEYPNGRMNVRNLDSFGQVENVTHLNKQDPVWSESNKYSFGNVVSIKRNGTSYQYDYDQIDRLTKEVVPSSTNQYSYNGRGNRSAFQGKLPTDIGTTNYTYDERNRLRSTSNEKTGTTTSYTYFGDGLRATKVDNGDETKYVYLNGKVIEELDAAGNAKAQNVWGNELLFRKDLLTNKNGYYGYNSHGDVVLISDENGQDLNTYEYDTWGNVTSQTEGMSNPFKYSGEIYDEKTGFYYLRARYYDPTVGRFISEDTYKGQVDNPLSLNRYTYVENNPLRYIDPTGHWKEGDDILPSNIRDQIRVYTRMWEKGDKGTKLVAEMSSDNLRDQYMYSVASEIDKVVYNIKLMTSLDSLMTNVGQALKNQIRRDLRNEMGKYKDVGGHHIHAKAGFKGHATYSEKEGFSISQKFMREMGWDHQLMTNEQRRLFKELAKSGRPNTLREHTRIAVEALVAGGATRAESRSLVTKSLLDLRKQLVKDPTRIPWN</sequence>
<dbReference type="PANTHER" id="PTHR32305:SF15">
    <property type="entry name" value="PROTEIN RHSA-RELATED"/>
    <property type="match status" value="1"/>
</dbReference>
<dbReference type="RefSeq" id="WP_106837984.1">
    <property type="nucleotide sequence ID" value="NZ_JBCNIW010000041.1"/>
</dbReference>
<feature type="chain" id="PRO_5015186374" description="Teneurin-like YD-shell domain-containing protein" evidence="2">
    <location>
        <begin position="28"/>
        <end position="1816"/>
    </location>
</feature>
<feature type="domain" description="Teneurin-like YD-shell" evidence="3">
    <location>
        <begin position="1370"/>
        <end position="1606"/>
    </location>
</feature>
<dbReference type="InterPro" id="IPR022385">
    <property type="entry name" value="Rhs_assc_core"/>
</dbReference>
<dbReference type="InterPro" id="IPR050708">
    <property type="entry name" value="T6SS_VgrG/RHS"/>
</dbReference>